<dbReference type="Pfam" id="PF02634">
    <property type="entry name" value="FdhD-NarQ"/>
    <property type="match status" value="1"/>
</dbReference>
<comment type="similarity">
    <text evidence="3">Belongs to the FdhD family.</text>
</comment>
<dbReference type="GO" id="GO:0006777">
    <property type="term" value="P:Mo-molybdopterin cofactor biosynthetic process"/>
    <property type="evidence" value="ECO:0007669"/>
    <property type="project" value="UniProtKB-UniRule"/>
</dbReference>
<keyword evidence="4" id="KW-0808">Transferase</keyword>
<dbReference type="InterPro" id="IPR016193">
    <property type="entry name" value="Cytidine_deaminase-like"/>
</dbReference>
<comment type="caution">
    <text evidence="4">The sequence shown here is derived from an EMBL/GenBank/DDBJ whole genome shotgun (WGS) entry which is preliminary data.</text>
</comment>
<evidence type="ECO:0000256" key="2">
    <source>
        <dbReference type="ARBA" id="ARBA00023150"/>
    </source>
</evidence>
<comment type="function">
    <text evidence="3">Required for formate dehydrogenase (FDH) activity. Acts as a sulfur carrier protein that transfers sulfur from IscS to the molybdenum cofactor prior to its insertion into FDH.</text>
</comment>
<feature type="binding site" evidence="3">
    <location>
        <begin position="245"/>
        <end position="250"/>
    </location>
    <ligand>
        <name>Mo-bis(molybdopterin guanine dinucleotide)</name>
        <dbReference type="ChEBI" id="CHEBI:60539"/>
    </ligand>
</feature>
<keyword evidence="2 3" id="KW-0501">Molybdenum cofactor biosynthesis</keyword>
<feature type="active site" description="Cysteine persulfide intermediate" evidence="3">
    <location>
        <position position="106"/>
    </location>
</feature>
<dbReference type="GO" id="GO:0097163">
    <property type="term" value="F:sulfur carrier activity"/>
    <property type="evidence" value="ECO:0007669"/>
    <property type="project" value="UniProtKB-UniRule"/>
</dbReference>
<evidence type="ECO:0000256" key="1">
    <source>
        <dbReference type="ARBA" id="ARBA00022490"/>
    </source>
</evidence>
<comment type="subcellular location">
    <subcellularLocation>
        <location evidence="3">Cytoplasm</location>
    </subcellularLocation>
</comment>
<dbReference type="InterPro" id="IPR003786">
    <property type="entry name" value="FdhD"/>
</dbReference>
<dbReference type="PANTHER" id="PTHR30592:SF1">
    <property type="entry name" value="SULFUR CARRIER PROTEIN FDHD"/>
    <property type="match status" value="1"/>
</dbReference>
<dbReference type="PIRSF" id="PIRSF015626">
    <property type="entry name" value="FdhD"/>
    <property type="match status" value="1"/>
</dbReference>
<dbReference type="EMBL" id="RBWE01000001">
    <property type="protein sequence ID" value="RKO65989.1"/>
    <property type="molecule type" value="Genomic_DNA"/>
</dbReference>
<dbReference type="GO" id="GO:0016783">
    <property type="term" value="F:sulfurtransferase activity"/>
    <property type="evidence" value="ECO:0007669"/>
    <property type="project" value="InterPro"/>
</dbReference>
<name>A0A494WRW0_9FIRM</name>
<keyword evidence="1 3" id="KW-0963">Cytoplasm</keyword>
<dbReference type="GO" id="GO:0005737">
    <property type="term" value="C:cytoplasm"/>
    <property type="evidence" value="ECO:0007669"/>
    <property type="project" value="UniProtKB-SubCell"/>
</dbReference>
<dbReference type="Proteomes" id="UP000271256">
    <property type="component" value="Unassembled WGS sequence"/>
</dbReference>
<accession>A0A494WRW0</accession>
<proteinExistence type="inferred from homology"/>
<dbReference type="RefSeq" id="WP_121450436.1">
    <property type="nucleotide sequence ID" value="NZ_RBWE01000001.1"/>
</dbReference>
<dbReference type="AlphaFoldDB" id="A0A494WRW0"/>
<reference evidence="4 5" key="1">
    <citation type="submission" date="2018-10" db="EMBL/GenBank/DDBJ databases">
        <authorList>
            <person name="Grouzdev D.S."/>
            <person name="Krutkina M.S."/>
            <person name="Tourova T.P."/>
            <person name="Nazina T.N."/>
        </authorList>
    </citation>
    <scope>NUCLEOTIDE SEQUENCE [LARGE SCALE GENOMIC DNA]</scope>
    <source>
        <strain evidence="4 5">435</strain>
    </source>
</reference>
<dbReference type="OrthoDB" id="9782042at2"/>
<dbReference type="HAMAP" id="MF_00187">
    <property type="entry name" value="FdhD"/>
    <property type="match status" value="1"/>
</dbReference>
<evidence type="ECO:0000313" key="5">
    <source>
        <dbReference type="Proteomes" id="UP000271256"/>
    </source>
</evidence>
<gene>
    <name evidence="3 4" type="primary">fdhD</name>
    <name evidence="4" type="ORF">D7024_02810</name>
</gene>
<evidence type="ECO:0000256" key="3">
    <source>
        <dbReference type="HAMAP-Rule" id="MF_00187"/>
    </source>
</evidence>
<dbReference type="Gene3D" id="3.40.140.10">
    <property type="entry name" value="Cytidine Deaminase, domain 2"/>
    <property type="match status" value="1"/>
</dbReference>
<dbReference type="PANTHER" id="PTHR30592">
    <property type="entry name" value="FORMATE DEHYDROGENASE"/>
    <property type="match status" value="1"/>
</dbReference>
<dbReference type="Gene3D" id="3.10.20.10">
    <property type="match status" value="1"/>
</dbReference>
<organism evidence="4 5">
    <name type="scientific">Desulfofundulus salinus</name>
    <dbReference type="NCBI Taxonomy" id="2419843"/>
    <lineage>
        <taxon>Bacteria</taxon>
        <taxon>Bacillati</taxon>
        <taxon>Bacillota</taxon>
        <taxon>Clostridia</taxon>
        <taxon>Eubacteriales</taxon>
        <taxon>Peptococcaceae</taxon>
        <taxon>Desulfofundulus</taxon>
    </lineage>
</organism>
<keyword evidence="5" id="KW-1185">Reference proteome</keyword>
<sequence length="263" mass="28975">MAVPETTTVMVKKVTGDRMVTVEDEVAREVPVTLFLNDEELVTLVCSPGNLEELAVGFLCSEGILQRRTDLKDIFIRPEEGLIWVETSGPVPTRQHFLKRYITTCCGRGRSSFYFVNDARGISPVTSPLVVRAGAILEFSRELEENAALFQTTGGTHSAALYSGSQRLLLYEDIGRHNAVDKIFGRAFLDGMELKDKLLVFSGRVSSEILVKVARMGIPILIARGAPTDLALEMASEMGITVVGFARGERLNIYTHGERIILP</sequence>
<dbReference type="SUPFAM" id="SSF53927">
    <property type="entry name" value="Cytidine deaminase-like"/>
    <property type="match status" value="1"/>
</dbReference>
<dbReference type="NCBIfam" id="TIGR00129">
    <property type="entry name" value="fdhD_narQ"/>
    <property type="match status" value="1"/>
</dbReference>
<evidence type="ECO:0000313" key="4">
    <source>
        <dbReference type="EMBL" id="RKO65989.1"/>
    </source>
</evidence>
<protein>
    <recommendedName>
        <fullName evidence="3">Sulfur carrier protein FdhD</fullName>
    </recommendedName>
</protein>